<dbReference type="Proteomes" id="UP000199107">
    <property type="component" value="Unassembled WGS sequence"/>
</dbReference>
<sequence length="35" mass="3979">MCCSEESLALMEIWYALECQIEALTEQDLPMNKAA</sequence>
<proteinExistence type="predicted"/>
<accession>A0A1G9GNH3</accession>
<dbReference type="EMBL" id="FNGH01000002">
    <property type="protein sequence ID" value="SDL02206.1"/>
    <property type="molecule type" value="Genomic_DNA"/>
</dbReference>
<name>A0A1G9GNH3_9GAMM</name>
<gene>
    <name evidence="1" type="ORF">SAMN05192555_102203</name>
</gene>
<protein>
    <submittedName>
        <fullName evidence="1">Uncharacterized protein</fullName>
    </submittedName>
</protein>
<reference evidence="2" key="1">
    <citation type="submission" date="2016-10" db="EMBL/GenBank/DDBJ databases">
        <authorList>
            <person name="Varghese N."/>
            <person name="Submissions S."/>
        </authorList>
    </citation>
    <scope>NUCLEOTIDE SEQUENCE [LARGE SCALE GENOMIC DNA]</scope>
    <source>
        <strain evidence="2">AAP</strain>
    </source>
</reference>
<evidence type="ECO:0000313" key="2">
    <source>
        <dbReference type="Proteomes" id="UP000199107"/>
    </source>
</evidence>
<keyword evidence="2" id="KW-1185">Reference proteome</keyword>
<evidence type="ECO:0000313" key="1">
    <source>
        <dbReference type="EMBL" id="SDL02206.1"/>
    </source>
</evidence>
<dbReference type="AlphaFoldDB" id="A0A1G9GNH3"/>
<organism evidence="1 2">
    <name type="scientific">Franzmannia pantelleriensis</name>
    <dbReference type="NCBI Taxonomy" id="48727"/>
    <lineage>
        <taxon>Bacteria</taxon>
        <taxon>Pseudomonadati</taxon>
        <taxon>Pseudomonadota</taxon>
        <taxon>Gammaproteobacteria</taxon>
        <taxon>Oceanospirillales</taxon>
        <taxon>Halomonadaceae</taxon>
        <taxon>Franzmannia</taxon>
    </lineage>
</organism>